<accession>A0A1A9GLK4</accession>
<dbReference type="Proteomes" id="UP000077868">
    <property type="component" value="Chromosome"/>
</dbReference>
<dbReference type="KEGG" id="ndk:I601_2145"/>
<keyword evidence="2" id="KW-1185">Reference proteome</keyword>
<evidence type="ECO:0008006" key="3">
    <source>
        <dbReference type="Google" id="ProtNLM"/>
    </source>
</evidence>
<dbReference type="OrthoDB" id="618894at2"/>
<dbReference type="AlphaFoldDB" id="A0A1A9GLK4"/>
<protein>
    <recommendedName>
        <fullName evidence="3">Virginiamycin B lyase</fullName>
    </recommendedName>
</protein>
<reference evidence="1 2" key="1">
    <citation type="submission" date="2016-03" db="EMBL/GenBank/DDBJ databases">
        <title>Complete genome sequence of a soil Actinobacterium, Nocardioides dokdonensis FR1436.</title>
        <authorList>
            <person name="Kwon S.-K."/>
            <person name="Kim K."/>
            <person name="Kim J.F."/>
        </authorList>
    </citation>
    <scope>NUCLEOTIDE SEQUENCE [LARGE SCALE GENOMIC DNA]</scope>
    <source>
        <strain evidence="1 2">FR1436</strain>
    </source>
</reference>
<evidence type="ECO:0000313" key="1">
    <source>
        <dbReference type="EMBL" id="ANH38570.1"/>
    </source>
</evidence>
<dbReference type="RefSeq" id="WP_068109221.1">
    <property type="nucleotide sequence ID" value="NZ_CP015079.1"/>
</dbReference>
<gene>
    <name evidence="1" type="ORF">I601_2145</name>
</gene>
<organism evidence="1 2">
    <name type="scientific">Nocardioides dokdonensis FR1436</name>
    <dbReference type="NCBI Taxonomy" id="1300347"/>
    <lineage>
        <taxon>Bacteria</taxon>
        <taxon>Bacillati</taxon>
        <taxon>Actinomycetota</taxon>
        <taxon>Actinomycetes</taxon>
        <taxon>Propionibacteriales</taxon>
        <taxon>Nocardioidaceae</taxon>
        <taxon>Nocardioides</taxon>
    </lineage>
</organism>
<name>A0A1A9GLK4_9ACTN</name>
<dbReference type="EMBL" id="CP015079">
    <property type="protein sequence ID" value="ANH38570.1"/>
    <property type="molecule type" value="Genomic_DNA"/>
</dbReference>
<proteinExistence type="predicted"/>
<dbReference type="STRING" id="1300347.I601_2145"/>
<evidence type="ECO:0000313" key="2">
    <source>
        <dbReference type="Proteomes" id="UP000077868"/>
    </source>
</evidence>
<sequence>MSTATTSWTDPDSGLGLARSAAYPRVPGAVGLEGVPLTGQLRRSPLLRVAGMRAWTWEAADRRDREWWPQGITDAADGDPTLLVSWYAKKGGSRISVVDTRTGWYAHVRLVVPRLDDAGELSLGPLKVHAGGLARTGRWLHVAATGKGFWTAHLDDIVSVDGEMVLPMRHAHRATAPEGVERLRYSFFSAGASGIVVGEYGRGKKTRRLACIPVDPATDLPCGAPVVAGDGVAGMQGVVERDGRWLVSTSHGPWTPGSIWSGVPGAFTRRRWAAPMGPEDLYADPAGDLWTATEHPRRRWIVRLSSRR</sequence>
<dbReference type="PATRIC" id="fig|1300347.3.peg.2140"/>